<evidence type="ECO:0000313" key="11">
    <source>
        <dbReference type="EMBL" id="KAF9495753.1"/>
    </source>
</evidence>
<evidence type="ECO:0000256" key="2">
    <source>
        <dbReference type="ARBA" id="ARBA00007251"/>
    </source>
</evidence>
<dbReference type="InterPro" id="IPR000649">
    <property type="entry name" value="IF-2B-related"/>
</dbReference>
<dbReference type="InterPro" id="IPR037171">
    <property type="entry name" value="NagB/RpiA_transferase-like"/>
</dbReference>
<evidence type="ECO:0000256" key="9">
    <source>
        <dbReference type="RuleBase" id="RU003814"/>
    </source>
</evidence>
<evidence type="ECO:0000256" key="4">
    <source>
        <dbReference type="ARBA" id="ARBA00022540"/>
    </source>
</evidence>
<evidence type="ECO:0000256" key="1">
    <source>
        <dbReference type="ARBA" id="ARBA00004514"/>
    </source>
</evidence>
<gene>
    <name evidence="11" type="ORF">BDN71DRAFT_830001</name>
</gene>
<reference evidence="11" key="1">
    <citation type="submission" date="2020-11" db="EMBL/GenBank/DDBJ databases">
        <authorList>
            <consortium name="DOE Joint Genome Institute"/>
            <person name="Ahrendt S."/>
            <person name="Riley R."/>
            <person name="Andreopoulos W."/>
            <person name="Labutti K."/>
            <person name="Pangilinan J."/>
            <person name="Ruiz-Duenas F.J."/>
            <person name="Barrasa J.M."/>
            <person name="Sanchez-Garcia M."/>
            <person name="Camarero S."/>
            <person name="Miyauchi S."/>
            <person name="Serrano A."/>
            <person name="Linde D."/>
            <person name="Babiker R."/>
            <person name="Drula E."/>
            <person name="Ayuso-Fernandez I."/>
            <person name="Pacheco R."/>
            <person name="Padilla G."/>
            <person name="Ferreira P."/>
            <person name="Barriuso J."/>
            <person name="Kellner H."/>
            <person name="Castanera R."/>
            <person name="Alfaro M."/>
            <person name="Ramirez L."/>
            <person name="Pisabarro A.G."/>
            <person name="Kuo A."/>
            <person name="Tritt A."/>
            <person name="Lipzen A."/>
            <person name="He G."/>
            <person name="Yan M."/>
            <person name="Ng V."/>
            <person name="Cullen D."/>
            <person name="Martin F."/>
            <person name="Rosso M.-N."/>
            <person name="Henrissat B."/>
            <person name="Hibbett D."/>
            <person name="Martinez A.T."/>
            <person name="Grigoriev I.V."/>
        </authorList>
    </citation>
    <scope>NUCLEOTIDE SEQUENCE</scope>
    <source>
        <strain evidence="11">ATCC 90797</strain>
    </source>
</reference>
<feature type="region of interest" description="Disordered" evidence="10">
    <location>
        <begin position="1"/>
        <end position="141"/>
    </location>
</feature>
<comment type="caution">
    <text evidence="11">The sequence shown here is derived from an EMBL/GenBank/DDBJ whole genome shotgun (WGS) entry which is preliminary data.</text>
</comment>
<organism evidence="11 12">
    <name type="scientific">Pleurotus eryngii</name>
    <name type="common">Boletus of the steppes</name>
    <dbReference type="NCBI Taxonomy" id="5323"/>
    <lineage>
        <taxon>Eukaryota</taxon>
        <taxon>Fungi</taxon>
        <taxon>Dikarya</taxon>
        <taxon>Basidiomycota</taxon>
        <taxon>Agaricomycotina</taxon>
        <taxon>Agaricomycetes</taxon>
        <taxon>Agaricomycetidae</taxon>
        <taxon>Agaricales</taxon>
        <taxon>Pleurotineae</taxon>
        <taxon>Pleurotaceae</taxon>
        <taxon>Pleurotus</taxon>
    </lineage>
</organism>
<dbReference type="GO" id="GO:0003743">
    <property type="term" value="F:translation initiation factor activity"/>
    <property type="evidence" value="ECO:0007669"/>
    <property type="project" value="UniProtKB-KW"/>
</dbReference>
<keyword evidence="5" id="KW-0648">Protein biosynthesis</keyword>
<protein>
    <recommendedName>
        <fullName evidence="6">Translation initiation factor eIF2B subunit delta</fullName>
    </recommendedName>
    <alternativeName>
        <fullName evidence="7">eIF2B GDP-GTP exchange factor subunit delta</fullName>
    </alternativeName>
</protein>
<evidence type="ECO:0000256" key="6">
    <source>
        <dbReference type="ARBA" id="ARBA00044147"/>
    </source>
</evidence>
<keyword evidence="3" id="KW-0963">Cytoplasm</keyword>
<evidence type="ECO:0000256" key="10">
    <source>
        <dbReference type="SAM" id="MobiDB-lite"/>
    </source>
</evidence>
<feature type="compositionally biased region" description="Polar residues" evidence="10">
    <location>
        <begin position="15"/>
        <end position="31"/>
    </location>
</feature>
<evidence type="ECO:0000256" key="5">
    <source>
        <dbReference type="ARBA" id="ARBA00022917"/>
    </source>
</evidence>
<dbReference type="AlphaFoldDB" id="A0A9P5ZWT6"/>
<dbReference type="SUPFAM" id="SSF100950">
    <property type="entry name" value="NagB/RpiA/CoA transferase-like"/>
    <property type="match status" value="1"/>
</dbReference>
<dbReference type="GO" id="GO:0005829">
    <property type="term" value="C:cytosol"/>
    <property type="evidence" value="ECO:0007669"/>
    <property type="project" value="UniProtKB-SubCell"/>
</dbReference>
<dbReference type="Gene3D" id="3.40.50.10470">
    <property type="entry name" value="Translation initiation factor eif-2b, domain 2"/>
    <property type="match status" value="1"/>
</dbReference>
<dbReference type="PANTHER" id="PTHR10233:SF14">
    <property type="entry name" value="TRANSLATION INITIATION FACTOR EIF-2B SUBUNIT DELTA"/>
    <property type="match status" value="1"/>
</dbReference>
<dbReference type="OrthoDB" id="10254737at2759"/>
<proteinExistence type="inferred from homology"/>
<keyword evidence="4" id="KW-0396">Initiation factor</keyword>
<evidence type="ECO:0000313" key="12">
    <source>
        <dbReference type="Proteomes" id="UP000807025"/>
    </source>
</evidence>
<evidence type="ECO:0000256" key="8">
    <source>
        <dbReference type="ARBA" id="ARBA00046432"/>
    </source>
</evidence>
<dbReference type="Proteomes" id="UP000807025">
    <property type="component" value="Unassembled WGS sequence"/>
</dbReference>
<dbReference type="InterPro" id="IPR042529">
    <property type="entry name" value="IF_2B-like_C"/>
</dbReference>
<evidence type="ECO:0000256" key="7">
    <source>
        <dbReference type="ARBA" id="ARBA00044356"/>
    </source>
</evidence>
<comment type="similarity">
    <text evidence="2 9">Belongs to the eIF-2B alpha/beta/delta subunits family.</text>
</comment>
<comment type="subunit">
    <text evidence="8">Component of the translation initiation factor 2B (eIF2B) complex which is a heterodecamer of two sets of five different subunits: alpha, beta, gamma, delta and epsilon. Subunits alpha, beta and delta comprise a regulatory subcomplex and subunits epsilon and gamma comprise a catalytic subcomplex. Within the complex, the hexameric regulatory complex resides at the center, with the two heterodimeric catalytic subcomplexes bound on opposite sides.</text>
</comment>
<dbReference type="PANTHER" id="PTHR10233">
    <property type="entry name" value="TRANSLATION INITIATION FACTOR EIF-2B"/>
    <property type="match status" value="1"/>
</dbReference>
<dbReference type="EMBL" id="MU154559">
    <property type="protein sequence ID" value="KAF9495753.1"/>
    <property type="molecule type" value="Genomic_DNA"/>
</dbReference>
<dbReference type="Pfam" id="PF01008">
    <property type="entry name" value="IF-2B"/>
    <property type="match status" value="1"/>
</dbReference>
<comment type="subcellular location">
    <subcellularLocation>
        <location evidence="1">Cytoplasm</location>
        <location evidence="1">Cytosol</location>
    </subcellularLocation>
</comment>
<sequence>MPAITNDAGPPALGPSSSTPGPANAPPSQKAMTKAERRELQERQRAAKAASKEQQLSGGSAPARSQARPGPASAPTPQRGPPPAINAPPRTPIAANGPQRGTPQRAGGSAGRRSSNAHDYQRARTSGDAASVAGGDDDPANRSRGLRIFLHFGLPKPKGHAIKGDIHPAIIRLGLQFSEFKICGANARCIATLTAFKTVIQDYVTPPNNTLSRHLMTHLSPQITHLVSARPMSVTMGNAIRQLKLEISDTDIDLPEQDAKDALCLKIDTYIRDRIIIADEVISELAGKKIKDGDVILTFARSSVVEKVLLRAHAEGKRFSVIVIDSRPMLEGKHLLKRLTSAPASSFPPTTMSCTYALLPALPSLISKVTTVILGAHSLHSNGALYSRAGTAMVAMLAKQHSVPVLVCCETYKFSEGIILDGFEKNELAPPLPQLRTSFPSTKLSSSLALEPQPNLEILNPLYDLTPPSCVTAVVTEVGLIPPTSISSIPVALGRTVL</sequence>
<feature type="compositionally biased region" description="Pro residues" evidence="10">
    <location>
        <begin position="72"/>
        <end position="91"/>
    </location>
</feature>
<name>A0A9P5ZWT6_PLEER</name>
<keyword evidence="12" id="KW-1185">Reference proteome</keyword>
<evidence type="ECO:0000256" key="3">
    <source>
        <dbReference type="ARBA" id="ARBA00022490"/>
    </source>
</evidence>
<feature type="compositionally biased region" description="Basic and acidic residues" evidence="10">
    <location>
        <begin position="33"/>
        <end position="45"/>
    </location>
</feature>
<accession>A0A9P5ZWT6</accession>